<dbReference type="Proteomes" id="UP000488936">
    <property type="component" value="Unassembled WGS sequence"/>
</dbReference>
<gene>
    <name evidence="1" type="ORF">GJV77_00480</name>
</gene>
<organism evidence="1 2">
    <name type="scientific">Myroides pelagicus</name>
    <dbReference type="NCBI Taxonomy" id="270914"/>
    <lineage>
        <taxon>Bacteria</taxon>
        <taxon>Pseudomonadati</taxon>
        <taxon>Bacteroidota</taxon>
        <taxon>Flavobacteriia</taxon>
        <taxon>Flavobacteriales</taxon>
        <taxon>Flavobacteriaceae</taxon>
        <taxon>Myroides</taxon>
    </lineage>
</organism>
<protein>
    <submittedName>
        <fullName evidence="1">Uncharacterized protein</fullName>
    </submittedName>
</protein>
<comment type="caution">
    <text evidence="1">The sequence shown here is derived from an EMBL/GenBank/DDBJ whole genome shotgun (WGS) entry which is preliminary data.</text>
</comment>
<proteinExistence type="predicted"/>
<keyword evidence="2" id="KW-1185">Reference proteome</keyword>
<sequence>MKKIEIQVGDVLVELKFGYGVLRRLSEKWKINSINGVFERFGSFQNKDELGFDQLSTFGDLVQASASNAGFDLDSDDAVDALMVNPEKMQEIVLEFMKSLPKSNEDQKKKQLK</sequence>
<dbReference type="RefSeq" id="WP_155034392.1">
    <property type="nucleotide sequence ID" value="NZ_JBHTIG010000060.1"/>
</dbReference>
<accession>A0A7K1GHA7</accession>
<reference evidence="1 2" key="1">
    <citation type="journal article" date="2006" name="Int. J. Syst. Evol. Microbiol.">
        <title>Myroides pelagicus sp. nov., isolated from seawater in Thailand.</title>
        <authorList>
            <person name="Yoon J."/>
            <person name="Maneerat S."/>
            <person name="Kawai F."/>
            <person name="Yokota A."/>
        </authorList>
    </citation>
    <scope>NUCLEOTIDE SEQUENCE [LARGE SCALE GENOMIC DNA]</scope>
    <source>
        <strain evidence="1 2">SM1T</strain>
    </source>
</reference>
<dbReference type="OrthoDB" id="1453153at2"/>
<evidence type="ECO:0000313" key="2">
    <source>
        <dbReference type="Proteomes" id="UP000488936"/>
    </source>
</evidence>
<name>A0A7K1GHA7_9FLAO</name>
<dbReference type="EMBL" id="WMJY01000001">
    <property type="protein sequence ID" value="MTH28402.1"/>
    <property type="molecule type" value="Genomic_DNA"/>
</dbReference>
<dbReference type="AlphaFoldDB" id="A0A7K1GHA7"/>
<evidence type="ECO:0000313" key="1">
    <source>
        <dbReference type="EMBL" id="MTH28402.1"/>
    </source>
</evidence>